<feature type="domain" description="START" evidence="6">
    <location>
        <begin position="50"/>
        <end position="249"/>
    </location>
</feature>
<reference evidence="7 8" key="1">
    <citation type="journal article" date="2023" name="BMC Biotechnol.">
        <title>Vitis rotundifolia cv Carlos genome sequencing.</title>
        <authorList>
            <person name="Huff M."/>
            <person name="Hulse-Kemp A."/>
            <person name="Scheffler B."/>
            <person name="Youngblood R."/>
            <person name="Simpson S."/>
            <person name="Babiker E."/>
            <person name="Staton M."/>
        </authorList>
    </citation>
    <scope>NUCLEOTIDE SEQUENCE [LARGE SCALE GENOMIC DNA]</scope>
    <source>
        <tissue evidence="7">Leaf</tissue>
    </source>
</reference>
<dbReference type="GO" id="GO:0003677">
    <property type="term" value="F:DNA binding"/>
    <property type="evidence" value="ECO:0007669"/>
    <property type="project" value="UniProtKB-KW"/>
</dbReference>
<dbReference type="PANTHER" id="PTHR45654">
    <property type="entry name" value="HOMEOBOX-LEUCINE ZIPPER PROTEIN MERISTEM L1"/>
    <property type="match status" value="1"/>
</dbReference>
<keyword evidence="4" id="KW-0804">Transcription</keyword>
<dbReference type="InterPro" id="IPR057993">
    <property type="entry name" value="HD-Zip_IV_C"/>
</dbReference>
<evidence type="ECO:0000313" key="7">
    <source>
        <dbReference type="EMBL" id="KAJ9697032.1"/>
    </source>
</evidence>
<dbReference type="PANTHER" id="PTHR45654:SF90">
    <property type="entry name" value="HOMEOBOX-LEUCINE ZIPPER PROTEIN ROC7-LIKE"/>
    <property type="match status" value="1"/>
</dbReference>
<keyword evidence="3" id="KW-0371">Homeobox</keyword>
<protein>
    <recommendedName>
        <fullName evidence="6">START domain-containing protein</fullName>
    </recommendedName>
</protein>
<proteinExistence type="predicted"/>
<evidence type="ECO:0000256" key="3">
    <source>
        <dbReference type="ARBA" id="ARBA00023155"/>
    </source>
</evidence>
<comment type="caution">
    <text evidence="7">The sequence shown here is derived from an EMBL/GenBank/DDBJ whole genome shotgun (WGS) entry which is preliminary data.</text>
</comment>
<keyword evidence="1" id="KW-0805">Transcription regulation</keyword>
<dbReference type="Proteomes" id="UP001168098">
    <property type="component" value="Unassembled WGS sequence"/>
</dbReference>
<sequence>MCEDDDCEDDETFYPELQEANNIFKAVYKEIMTIAFEANYYVEAVPALGSIEELQKVFRISPPSDWRLETTTETAIVPISARSLCMNMMNLDSWHASMSHIFRYVGGYIPDGVFKHLKDEDPSILHVEIVNAEFQLPTPFAAVRKFSFLRFLKEIIPDESWAIIDVSKDYFQHIDIDYMFEGKCRRRPSGVIIRARDDHSEIIWIENVEVPVLSQFQDNIYSATINSDVAFSAKRWVNALLWNLKRYHSAFFIQEIKWGHPYYLFLLSLTKNMRLDFMKCLRESPDDRDWMILTDHGMRIMQDATMRSHEACNICGYIAVVSFRIQAKPHLVFQYLVKKNRQLQWHLLLDENEAKEVLRFAADDESYLITLHQRSAITENSCGSEEYILQEASWDGFGYLIISAIMNQADVFCSLIAGYKDVVLKPSGFSIVPDGSDSSLVTFSLQEVLQVPDTRTGIRVKSLVAKRIISEIIEEMADVVKSAS</sequence>
<dbReference type="InterPro" id="IPR002913">
    <property type="entry name" value="START_lipid-bd_dom"/>
</dbReference>
<evidence type="ECO:0000256" key="5">
    <source>
        <dbReference type="ARBA" id="ARBA00023242"/>
    </source>
</evidence>
<dbReference type="AlphaFoldDB" id="A0AA38ZY93"/>
<accession>A0AA38ZY93</accession>
<evidence type="ECO:0000313" key="8">
    <source>
        <dbReference type="Proteomes" id="UP001168098"/>
    </source>
</evidence>
<evidence type="ECO:0000256" key="4">
    <source>
        <dbReference type="ARBA" id="ARBA00023163"/>
    </source>
</evidence>
<dbReference type="EMBL" id="JARBHA010000007">
    <property type="protein sequence ID" value="KAJ9697032.1"/>
    <property type="molecule type" value="Genomic_DNA"/>
</dbReference>
<dbReference type="InterPro" id="IPR042160">
    <property type="entry name" value="HD-Zip_IV"/>
</dbReference>
<name>A0AA38ZY93_VITRO</name>
<keyword evidence="5" id="KW-0539">Nucleus</keyword>
<organism evidence="7 8">
    <name type="scientific">Vitis rotundifolia</name>
    <name type="common">Muscadine grape</name>
    <dbReference type="NCBI Taxonomy" id="103349"/>
    <lineage>
        <taxon>Eukaryota</taxon>
        <taxon>Viridiplantae</taxon>
        <taxon>Streptophyta</taxon>
        <taxon>Embryophyta</taxon>
        <taxon>Tracheophyta</taxon>
        <taxon>Spermatophyta</taxon>
        <taxon>Magnoliopsida</taxon>
        <taxon>eudicotyledons</taxon>
        <taxon>Gunneridae</taxon>
        <taxon>Pentapetalae</taxon>
        <taxon>rosids</taxon>
        <taxon>Vitales</taxon>
        <taxon>Vitaceae</taxon>
        <taxon>Viteae</taxon>
        <taxon>Vitis</taxon>
    </lineage>
</organism>
<keyword evidence="2" id="KW-0238">DNA-binding</keyword>
<evidence type="ECO:0000256" key="2">
    <source>
        <dbReference type="ARBA" id="ARBA00023125"/>
    </source>
</evidence>
<gene>
    <name evidence="7" type="ORF">PVL29_008993</name>
</gene>
<dbReference type="PROSITE" id="PS50848">
    <property type="entry name" value="START"/>
    <property type="match status" value="1"/>
</dbReference>
<dbReference type="SUPFAM" id="SSF55961">
    <property type="entry name" value="Bet v1-like"/>
    <property type="match status" value="2"/>
</dbReference>
<evidence type="ECO:0000259" key="6">
    <source>
        <dbReference type="PROSITE" id="PS50848"/>
    </source>
</evidence>
<dbReference type="GO" id="GO:0008289">
    <property type="term" value="F:lipid binding"/>
    <property type="evidence" value="ECO:0007669"/>
    <property type="project" value="InterPro"/>
</dbReference>
<evidence type="ECO:0000256" key="1">
    <source>
        <dbReference type="ARBA" id="ARBA00023015"/>
    </source>
</evidence>
<keyword evidence="8" id="KW-1185">Reference proteome</keyword>
<dbReference type="Pfam" id="PF25797">
    <property type="entry name" value="PDF2_C"/>
    <property type="match status" value="1"/>
</dbReference>